<keyword evidence="1" id="KW-1133">Transmembrane helix</keyword>
<accession>A0A134AKZ1</accession>
<dbReference type="OrthoDB" id="9813540at2"/>
<sequence>MKKKSNKLSTRQIVVIGILGAITVVLGMTPLGFVPIGPLNATTMHIPVLIAAFIEGPVVGAFVGLIFGLSSLFNAITRPTPISFVFYNPLISIAPRILLGLIAYGLFAAFKRIDGKRLKMLGMAAWVAVIGFLVVGIVKNVAADTLGAGFALNVAFLLLSFGLLYLLARSEAKSAAVVLASFLATVIHSAMVMSGIYIFFAQRFVEAMGASQELVNTVIFGTIVTSGVPEGIIATIVSTAVVSAWYAKK</sequence>
<evidence type="ECO:0000313" key="3">
    <source>
        <dbReference type="Proteomes" id="UP000070442"/>
    </source>
</evidence>
<feature type="transmembrane region" description="Helical" evidence="1">
    <location>
        <begin position="12"/>
        <end position="36"/>
    </location>
</feature>
<gene>
    <name evidence="2" type="ORF">HMPREF1863_00105</name>
</gene>
<feature type="transmembrane region" description="Helical" evidence="1">
    <location>
        <begin position="120"/>
        <end position="138"/>
    </location>
</feature>
<feature type="transmembrane region" description="Helical" evidence="1">
    <location>
        <begin position="85"/>
        <end position="108"/>
    </location>
</feature>
<dbReference type="GO" id="GO:0022857">
    <property type="term" value="F:transmembrane transporter activity"/>
    <property type="evidence" value="ECO:0007669"/>
    <property type="project" value="InterPro"/>
</dbReference>
<dbReference type="AlphaFoldDB" id="A0A134AKZ1"/>
<evidence type="ECO:0000256" key="1">
    <source>
        <dbReference type="SAM" id="Phobius"/>
    </source>
</evidence>
<keyword evidence="1" id="KW-0812">Transmembrane</keyword>
<dbReference type="Gene3D" id="1.10.1760.20">
    <property type="match status" value="1"/>
</dbReference>
<proteinExistence type="predicted"/>
<dbReference type="EMBL" id="LSDG01000002">
    <property type="protein sequence ID" value="KXB68393.1"/>
    <property type="molecule type" value="Genomic_DNA"/>
</dbReference>
<dbReference type="Proteomes" id="UP000070442">
    <property type="component" value="Unassembled WGS sequence"/>
</dbReference>
<dbReference type="PATRIC" id="fig|755172.3.peg.101"/>
<dbReference type="Pfam" id="PF12822">
    <property type="entry name" value="ECF_trnsprt"/>
    <property type="match status" value="1"/>
</dbReference>
<protein>
    <recommendedName>
        <fullName evidence="4">ECF transporter S component</fullName>
    </recommendedName>
</protein>
<feature type="transmembrane region" description="Helical" evidence="1">
    <location>
        <begin position="219"/>
        <end position="247"/>
    </location>
</feature>
<reference evidence="3" key="1">
    <citation type="submission" date="2016-01" db="EMBL/GenBank/DDBJ databases">
        <authorList>
            <person name="Mitreva M."/>
            <person name="Pepin K.H."/>
            <person name="Mihindukulasuriya K.A."/>
            <person name="Fulton R."/>
            <person name="Fronick C."/>
            <person name="O'Laughlin M."/>
            <person name="Miner T."/>
            <person name="Herter B."/>
            <person name="Rosa B.A."/>
            <person name="Cordes M."/>
            <person name="Tomlinson C."/>
            <person name="Wollam A."/>
            <person name="Palsikar V.B."/>
            <person name="Mardis E.R."/>
            <person name="Wilson R.K."/>
        </authorList>
    </citation>
    <scope>NUCLEOTIDE SEQUENCE [LARGE SCALE GENOMIC DNA]</scope>
    <source>
        <strain evidence="3">DNF00729</strain>
    </source>
</reference>
<comment type="caution">
    <text evidence="2">The sequence shown here is derived from an EMBL/GenBank/DDBJ whole genome shotgun (WGS) entry which is preliminary data.</text>
</comment>
<feature type="transmembrane region" description="Helical" evidence="1">
    <location>
        <begin position="175"/>
        <end position="199"/>
    </location>
</feature>
<evidence type="ECO:0008006" key="4">
    <source>
        <dbReference type="Google" id="ProtNLM"/>
    </source>
</evidence>
<keyword evidence="3" id="KW-1185">Reference proteome</keyword>
<dbReference type="RefSeq" id="WP_068366141.1">
    <property type="nucleotide sequence ID" value="NZ_KQ960155.1"/>
</dbReference>
<dbReference type="InterPro" id="IPR024529">
    <property type="entry name" value="ECF_trnsprt_substrate-spec"/>
</dbReference>
<evidence type="ECO:0000313" key="2">
    <source>
        <dbReference type="EMBL" id="KXB68393.1"/>
    </source>
</evidence>
<feature type="transmembrane region" description="Helical" evidence="1">
    <location>
        <begin position="150"/>
        <end position="168"/>
    </location>
</feature>
<organism evidence="2 3">
    <name type="scientific">Aedoeadaptatus coxii</name>
    <dbReference type="NCBI Taxonomy" id="755172"/>
    <lineage>
        <taxon>Bacteria</taxon>
        <taxon>Bacillati</taxon>
        <taxon>Bacillota</taxon>
        <taxon>Tissierellia</taxon>
        <taxon>Tissierellales</taxon>
        <taxon>Peptoniphilaceae</taxon>
        <taxon>Aedoeadaptatus</taxon>
    </lineage>
</organism>
<name>A0A134AKZ1_9FIRM</name>
<feature type="transmembrane region" description="Helical" evidence="1">
    <location>
        <begin position="48"/>
        <end position="73"/>
    </location>
</feature>
<dbReference type="STRING" id="755172.HMPREF1863_00105"/>
<keyword evidence="1" id="KW-0472">Membrane</keyword>